<dbReference type="InterPro" id="IPR010982">
    <property type="entry name" value="Lambda_DNA-bd_dom_sf"/>
</dbReference>
<evidence type="ECO:0000313" key="7">
    <source>
        <dbReference type="Proteomes" id="UP000824071"/>
    </source>
</evidence>
<dbReference type="Gene3D" id="1.10.260.40">
    <property type="entry name" value="lambda repressor-like DNA-binding domains"/>
    <property type="match status" value="1"/>
</dbReference>
<feature type="domain" description="HTH lacI-type" evidence="5">
    <location>
        <begin position="6"/>
        <end position="60"/>
    </location>
</feature>
<dbReference type="Pfam" id="PF13377">
    <property type="entry name" value="Peripla_BP_3"/>
    <property type="match status" value="1"/>
</dbReference>
<dbReference type="PANTHER" id="PTHR30146">
    <property type="entry name" value="LACI-RELATED TRANSCRIPTIONAL REPRESSOR"/>
    <property type="match status" value="1"/>
</dbReference>
<dbReference type="PANTHER" id="PTHR30146:SF148">
    <property type="entry name" value="HTH-TYPE TRANSCRIPTIONAL REPRESSOR PURR-RELATED"/>
    <property type="match status" value="1"/>
</dbReference>
<dbReference type="AlphaFoldDB" id="A0A9D1IDA3"/>
<dbReference type="PROSITE" id="PS50932">
    <property type="entry name" value="HTH_LACI_2"/>
    <property type="match status" value="1"/>
</dbReference>
<dbReference type="InterPro" id="IPR000843">
    <property type="entry name" value="HTH_LacI"/>
</dbReference>
<name>A0A9D1IDA3_9FIRM</name>
<dbReference type="GO" id="GO:0003700">
    <property type="term" value="F:DNA-binding transcription factor activity"/>
    <property type="evidence" value="ECO:0007669"/>
    <property type="project" value="TreeGrafter"/>
</dbReference>
<evidence type="ECO:0000259" key="5">
    <source>
        <dbReference type="PROSITE" id="PS50932"/>
    </source>
</evidence>
<reference evidence="6" key="2">
    <citation type="journal article" date="2021" name="PeerJ">
        <title>Extensive microbial diversity within the chicken gut microbiome revealed by metagenomics and culture.</title>
        <authorList>
            <person name="Gilroy R."/>
            <person name="Ravi A."/>
            <person name="Getino M."/>
            <person name="Pursley I."/>
            <person name="Horton D.L."/>
            <person name="Alikhan N.F."/>
            <person name="Baker D."/>
            <person name="Gharbi K."/>
            <person name="Hall N."/>
            <person name="Watson M."/>
            <person name="Adriaenssens E.M."/>
            <person name="Foster-Nyarko E."/>
            <person name="Jarju S."/>
            <person name="Secka A."/>
            <person name="Antonio M."/>
            <person name="Oren A."/>
            <person name="Chaudhuri R.R."/>
            <person name="La Ragione R."/>
            <person name="Hildebrand F."/>
            <person name="Pallen M.J."/>
        </authorList>
    </citation>
    <scope>NUCLEOTIDE SEQUENCE</scope>
    <source>
        <strain evidence="6">ChiGjej1B1-19959</strain>
    </source>
</reference>
<evidence type="ECO:0000256" key="3">
    <source>
        <dbReference type="ARBA" id="ARBA00023125"/>
    </source>
</evidence>
<protein>
    <submittedName>
        <fullName evidence="6">LacI family DNA-binding transcriptional regulator</fullName>
    </submittedName>
</protein>
<keyword evidence="4" id="KW-0804">Transcription</keyword>
<proteinExistence type="predicted"/>
<keyword evidence="1" id="KW-0678">Repressor</keyword>
<evidence type="ECO:0000256" key="4">
    <source>
        <dbReference type="ARBA" id="ARBA00023163"/>
    </source>
</evidence>
<keyword evidence="3 6" id="KW-0238">DNA-binding</keyword>
<dbReference type="SMART" id="SM00354">
    <property type="entry name" value="HTH_LACI"/>
    <property type="match status" value="1"/>
</dbReference>
<dbReference type="EMBL" id="DVMW01000015">
    <property type="protein sequence ID" value="HIU35315.1"/>
    <property type="molecule type" value="Genomic_DNA"/>
</dbReference>
<evidence type="ECO:0000313" key="6">
    <source>
        <dbReference type="EMBL" id="HIU35315.1"/>
    </source>
</evidence>
<dbReference type="InterPro" id="IPR028082">
    <property type="entry name" value="Peripla_BP_I"/>
</dbReference>
<keyword evidence="2" id="KW-0805">Transcription regulation</keyword>
<dbReference type="SUPFAM" id="SSF47413">
    <property type="entry name" value="lambda repressor-like DNA-binding domains"/>
    <property type="match status" value="1"/>
</dbReference>
<dbReference type="CDD" id="cd01392">
    <property type="entry name" value="HTH_LacI"/>
    <property type="match status" value="1"/>
</dbReference>
<accession>A0A9D1IDA3</accession>
<dbReference type="GO" id="GO:0000976">
    <property type="term" value="F:transcription cis-regulatory region binding"/>
    <property type="evidence" value="ECO:0007669"/>
    <property type="project" value="TreeGrafter"/>
</dbReference>
<dbReference type="InterPro" id="IPR046335">
    <property type="entry name" value="LacI/GalR-like_sensor"/>
</dbReference>
<evidence type="ECO:0000256" key="2">
    <source>
        <dbReference type="ARBA" id="ARBA00023015"/>
    </source>
</evidence>
<dbReference type="Proteomes" id="UP000824071">
    <property type="component" value="Unassembled WGS sequence"/>
</dbReference>
<gene>
    <name evidence="6" type="ORF">IAC53_01735</name>
</gene>
<comment type="caution">
    <text evidence="6">The sequence shown here is derived from an EMBL/GenBank/DDBJ whole genome shotgun (WGS) entry which is preliminary data.</text>
</comment>
<reference evidence="6" key="1">
    <citation type="submission" date="2020-10" db="EMBL/GenBank/DDBJ databases">
        <authorList>
            <person name="Gilroy R."/>
        </authorList>
    </citation>
    <scope>NUCLEOTIDE SEQUENCE</scope>
    <source>
        <strain evidence="6">ChiGjej1B1-19959</strain>
    </source>
</reference>
<dbReference type="Pfam" id="PF00356">
    <property type="entry name" value="LacI"/>
    <property type="match status" value="1"/>
</dbReference>
<evidence type="ECO:0000256" key="1">
    <source>
        <dbReference type="ARBA" id="ARBA00022491"/>
    </source>
</evidence>
<dbReference type="SUPFAM" id="SSF53822">
    <property type="entry name" value="Periplasmic binding protein-like I"/>
    <property type="match status" value="1"/>
</dbReference>
<organism evidence="6 7">
    <name type="scientific">Candidatus Fimenecus excrementigallinarum</name>
    <dbReference type="NCBI Taxonomy" id="2840816"/>
    <lineage>
        <taxon>Bacteria</taxon>
        <taxon>Bacillati</taxon>
        <taxon>Bacillota</taxon>
        <taxon>Clostridia</taxon>
        <taxon>Candidatus Fimenecus</taxon>
    </lineage>
</organism>
<dbReference type="Gene3D" id="3.40.50.2300">
    <property type="match status" value="2"/>
</dbReference>
<sequence>MKGEPVSIREISEITGVSVATVSRVINNTGRFSKETEARVKKALRDYHYMPNLAARGLRTKRIATVGVVVPDITNEYFARITLQVQERLFAQQYSTIICNTDEKADVERRHLDMLLAQQVSGVMYVAGMPHAFDRLGRLPAVFIDREPQAQPQSGKSCLIGSDDRLGGALAARELLEKGCRRLCVMKYRDDVSTHNAREAGFRQAAREAGLAEDAVRVEIAAEASVAAGAAHAAGLWEAGGFDGLFCTTDALAVGAAGALLERGAAIPQAVKLVGYDDTSLARYGAVPLTSVHQSTEELGRLAADTLLQIIEGREPEARRVQLPVHLVVRASTGG</sequence>